<feature type="non-terminal residue" evidence="1">
    <location>
        <position position="1"/>
    </location>
</feature>
<evidence type="ECO:0008006" key="2">
    <source>
        <dbReference type="Google" id="ProtNLM"/>
    </source>
</evidence>
<proteinExistence type="predicted"/>
<dbReference type="EMBL" id="BARV01042691">
    <property type="protein sequence ID" value="GAI50061.1"/>
    <property type="molecule type" value="Genomic_DNA"/>
</dbReference>
<organism evidence="1">
    <name type="scientific">marine sediment metagenome</name>
    <dbReference type="NCBI Taxonomy" id="412755"/>
    <lineage>
        <taxon>unclassified sequences</taxon>
        <taxon>metagenomes</taxon>
        <taxon>ecological metagenomes</taxon>
    </lineage>
</organism>
<gene>
    <name evidence="1" type="ORF">S06H3_64086</name>
</gene>
<sequence length="72" mass="8443">NNIYKEYNDFGDFIIKFGKPKKINQRVEKVEPLKLELEHFIDCVKNRKKPKISGDEALNALKIAKKVIDKIK</sequence>
<comment type="caution">
    <text evidence="1">The sequence shown here is derived from an EMBL/GenBank/DDBJ whole genome shotgun (WGS) entry which is preliminary data.</text>
</comment>
<dbReference type="Gene3D" id="3.30.360.10">
    <property type="entry name" value="Dihydrodipicolinate Reductase, domain 2"/>
    <property type="match status" value="1"/>
</dbReference>
<protein>
    <recommendedName>
        <fullName evidence="2">Gfo/Idh/MocA-like oxidoreductase C-terminal domain-containing protein</fullName>
    </recommendedName>
</protein>
<name>X1Q5P7_9ZZZZ</name>
<accession>X1Q5P7</accession>
<reference evidence="1" key="1">
    <citation type="journal article" date="2014" name="Front. Microbiol.">
        <title>High frequency of phylogenetically diverse reductive dehalogenase-homologous genes in deep subseafloor sedimentary metagenomes.</title>
        <authorList>
            <person name="Kawai M."/>
            <person name="Futagami T."/>
            <person name="Toyoda A."/>
            <person name="Takaki Y."/>
            <person name="Nishi S."/>
            <person name="Hori S."/>
            <person name="Arai W."/>
            <person name="Tsubouchi T."/>
            <person name="Morono Y."/>
            <person name="Uchiyama I."/>
            <person name="Ito T."/>
            <person name="Fujiyama A."/>
            <person name="Inagaki F."/>
            <person name="Takami H."/>
        </authorList>
    </citation>
    <scope>NUCLEOTIDE SEQUENCE</scope>
    <source>
        <strain evidence="1">Expedition CK06-06</strain>
    </source>
</reference>
<dbReference type="AlphaFoldDB" id="X1Q5P7"/>
<evidence type="ECO:0000313" key="1">
    <source>
        <dbReference type="EMBL" id="GAI50061.1"/>
    </source>
</evidence>